<dbReference type="InterPro" id="IPR019752">
    <property type="entry name" value="Pyrv/ketoisovalerate_OxRed_cat"/>
</dbReference>
<dbReference type="SUPFAM" id="SSF53323">
    <property type="entry name" value="Pyruvate-ferredoxin oxidoreductase, PFOR, domain III"/>
    <property type="match status" value="1"/>
</dbReference>
<dbReference type="Pfam" id="PF01558">
    <property type="entry name" value="POR"/>
    <property type="match status" value="1"/>
</dbReference>
<evidence type="ECO:0000259" key="2">
    <source>
        <dbReference type="Pfam" id="PF01558"/>
    </source>
</evidence>
<dbReference type="PANTHER" id="PTHR43854">
    <property type="entry name" value="INDOLEPYRUVATE OXIDOREDUCTASE SUBUNIT IORB"/>
    <property type="match status" value="1"/>
</dbReference>
<reference evidence="3 4" key="1">
    <citation type="submission" date="2014-10" db="EMBL/GenBank/DDBJ databases">
        <title>Genome sequence of Clostridium aceticum DSM 1496.</title>
        <authorList>
            <person name="Poehlein A."/>
            <person name="Schiel-Bengelsdorf B."/>
            <person name="Gottschalk G."/>
            <person name="Duerre P."/>
            <person name="Daniel R."/>
        </authorList>
    </citation>
    <scope>NUCLEOTIDE SEQUENCE [LARGE SCALE GENOMIC DNA]</scope>
    <source>
        <strain evidence="3 4">DSM 1496</strain>
    </source>
</reference>
<dbReference type="InterPro" id="IPR002869">
    <property type="entry name" value="Pyrv_flavodox_OxRed_cen"/>
</dbReference>
<evidence type="ECO:0000313" key="3">
    <source>
        <dbReference type="EMBL" id="AKL94646.1"/>
    </source>
</evidence>
<name>A0A0G3W7K7_9CLOT</name>
<keyword evidence="1 3" id="KW-0560">Oxidoreductase</keyword>
<keyword evidence="3" id="KW-0670">Pyruvate</keyword>
<dbReference type="RefSeq" id="WP_341412027.1">
    <property type="nucleotide sequence ID" value="NZ_CP009687.1"/>
</dbReference>
<dbReference type="KEGG" id="cace:CACET_c11810"/>
<dbReference type="GO" id="GO:0043805">
    <property type="term" value="F:indolepyruvate ferredoxin oxidoreductase activity"/>
    <property type="evidence" value="ECO:0007669"/>
    <property type="project" value="UniProtKB-EC"/>
</dbReference>
<dbReference type="EC" id="1.2.7.8" evidence="3"/>
<dbReference type="PANTHER" id="PTHR43854:SF1">
    <property type="entry name" value="INDOLEPYRUVATE OXIDOREDUCTASE SUBUNIT IORB"/>
    <property type="match status" value="1"/>
</dbReference>
<feature type="domain" description="Pyruvate/ketoisovalerate oxidoreductase catalytic" evidence="2">
    <location>
        <begin position="11"/>
        <end position="187"/>
    </location>
</feature>
<gene>
    <name evidence="3" type="primary">iorB</name>
    <name evidence="3" type="ORF">CACET_c11810</name>
</gene>
<dbReference type="STRING" id="84022.CACET_c11810"/>
<evidence type="ECO:0000256" key="1">
    <source>
        <dbReference type="ARBA" id="ARBA00023002"/>
    </source>
</evidence>
<dbReference type="AlphaFoldDB" id="A0A0G3W7K7"/>
<dbReference type="InterPro" id="IPR052198">
    <property type="entry name" value="IorB_Oxidoreductase"/>
</dbReference>
<dbReference type="Proteomes" id="UP000035704">
    <property type="component" value="Chromosome"/>
</dbReference>
<dbReference type="Gene3D" id="3.40.920.10">
    <property type="entry name" value="Pyruvate-ferredoxin oxidoreductase, PFOR, domain III"/>
    <property type="match status" value="1"/>
</dbReference>
<dbReference type="EMBL" id="CP009687">
    <property type="protein sequence ID" value="AKL94646.1"/>
    <property type="molecule type" value="Genomic_DNA"/>
</dbReference>
<proteinExistence type="predicted"/>
<evidence type="ECO:0000313" key="4">
    <source>
        <dbReference type="Proteomes" id="UP000035704"/>
    </source>
</evidence>
<protein>
    <submittedName>
        <fullName evidence="3">Indolepyruvate oxidoreductase subunit IorB</fullName>
        <ecNumber evidence="3">1.2.7.8</ecNumber>
    </submittedName>
</protein>
<dbReference type="PATRIC" id="fig|84022.6.peg.1163"/>
<organism evidence="3 4">
    <name type="scientific">Clostridium aceticum</name>
    <dbReference type="NCBI Taxonomy" id="84022"/>
    <lineage>
        <taxon>Bacteria</taxon>
        <taxon>Bacillati</taxon>
        <taxon>Bacillota</taxon>
        <taxon>Clostridia</taxon>
        <taxon>Eubacteriales</taxon>
        <taxon>Clostridiaceae</taxon>
        <taxon>Clostridium</taxon>
    </lineage>
</organism>
<sequence length="188" mass="21188">MTTNIMLGGVGGQGLILMTRTICQAALKDDFDVKSNDVVGLSQRGGMVWGNVKIGKKVLSPNIPPGEGDILLAMEPLEALRWSSMLKDEGKIILNSKRFYPTMVQQEKYPYPEEEIEELKSKFKVIEINAFEEATKIGKKQVSNVILLGILAKNLEIQVHTWKETIKDNVPYKTIDMNMEAFNFGYQY</sequence>
<keyword evidence="4" id="KW-1185">Reference proteome</keyword>
<accession>A0A0G3W7K7</accession>